<evidence type="ECO:0000256" key="1">
    <source>
        <dbReference type="SAM" id="MobiDB-lite"/>
    </source>
</evidence>
<sequence>MTTPSQPPSHFICPRMTLHFKSRNCDLSIDAITAFFQNLDDHCLIQVHDDGSRNGNQLKSFNIRFALVSVYEGMLRSGSVNIDRYLFSVDKARETTSLILIPRIQFRSAEEVNNYERDLNHIVRNFFSQESRPTNWPSSAEWPPLYQIVPMMNSHRLLLNDRRPLQTILYNLRQVQDDPIFDVRLPTDKDNDRTTLFVFLHHGITQRRFNQEEKMRILGEIESNLNMHLNAVALTLCPHLGVDRPTLVIVLDSPAQFFLHARFEGIELHFREQFAAKMEESCRNSPINIRIRNENIQLKVKMNHRRGEERTQPNRQNRPDHPNPQHTPIQRAHRSPPASLTTLLNPVPLRINLPQTNEIGLRLNPTAQVFVPRSANGQIRTMPEVEALKTYAPSTLDQIPNITSQTQLPPTQQLHNDNEAFVRHTLSEEGLIGHQSQIPTLSRDEQPTPREESTMDDHSGLSDSLTFSLSSSFSTTHSSPAATSNHRKQRSEIDSSDSESVLIAGGDSESVLIAGGDSESVLIAGGDSPLVPDPNQHEQPSGIDSPYSGPYPPNDGDLPFGFDPKERYQTGETGEESGDDEDNSEFSYSRLPPLHQSGSISDFSNISSGPLSSRGVSPSRSPANVSTRLSSAWDGQSFVSLSPSHDQNPFFPPPLHQSGSISDFSNISRGPLSSRGVSPSRSPENVSTRHSPAWDAFYDWPLPEDKEGASIDIT</sequence>
<proteinExistence type="predicted"/>
<protein>
    <submittedName>
        <fullName evidence="2">Uncharacterized protein</fullName>
    </submittedName>
</protein>
<feature type="region of interest" description="Disordered" evidence="1">
    <location>
        <begin position="428"/>
        <end position="500"/>
    </location>
</feature>
<feature type="compositionally biased region" description="Low complexity" evidence="1">
    <location>
        <begin position="461"/>
        <end position="479"/>
    </location>
</feature>
<evidence type="ECO:0000313" key="2">
    <source>
        <dbReference type="EMBL" id="KAK2963838.1"/>
    </source>
</evidence>
<accession>A0ABQ9YJC7</accession>
<dbReference type="EMBL" id="JARBJD010000005">
    <property type="protein sequence ID" value="KAK2963838.1"/>
    <property type="molecule type" value="Genomic_DNA"/>
</dbReference>
<feature type="region of interest" description="Disordered" evidence="1">
    <location>
        <begin position="523"/>
        <end position="689"/>
    </location>
</feature>
<keyword evidence="3" id="KW-1185">Reference proteome</keyword>
<feature type="compositionally biased region" description="Polar residues" evidence="1">
    <location>
        <begin position="657"/>
        <end position="668"/>
    </location>
</feature>
<feature type="compositionally biased region" description="Polar residues" evidence="1">
    <location>
        <begin position="675"/>
        <end position="689"/>
    </location>
</feature>
<feature type="compositionally biased region" description="Acidic residues" evidence="1">
    <location>
        <begin position="573"/>
        <end position="584"/>
    </location>
</feature>
<dbReference type="Proteomes" id="UP001281761">
    <property type="component" value="Unassembled WGS sequence"/>
</dbReference>
<feature type="compositionally biased region" description="Basic and acidic residues" evidence="1">
    <location>
        <begin position="305"/>
        <end position="323"/>
    </location>
</feature>
<name>A0ABQ9YJC7_9EUKA</name>
<feature type="compositionally biased region" description="Polar residues" evidence="1">
    <location>
        <begin position="610"/>
        <end position="647"/>
    </location>
</feature>
<reference evidence="2 3" key="1">
    <citation type="journal article" date="2022" name="bioRxiv">
        <title>Genomics of Preaxostyla Flagellates Illuminates Evolutionary Transitions and the Path Towards Mitochondrial Loss.</title>
        <authorList>
            <person name="Novak L.V.F."/>
            <person name="Treitli S.C."/>
            <person name="Pyrih J."/>
            <person name="Halakuc P."/>
            <person name="Pipaliya S.V."/>
            <person name="Vacek V."/>
            <person name="Brzon O."/>
            <person name="Soukal P."/>
            <person name="Eme L."/>
            <person name="Dacks J.B."/>
            <person name="Karnkowska A."/>
            <person name="Elias M."/>
            <person name="Hampl V."/>
        </authorList>
    </citation>
    <scope>NUCLEOTIDE SEQUENCE [LARGE SCALE GENOMIC DNA]</scope>
    <source>
        <strain evidence="2">NAU3</strain>
        <tissue evidence="2">Gut</tissue>
    </source>
</reference>
<feature type="compositionally biased region" description="Basic and acidic residues" evidence="1">
    <location>
        <begin position="442"/>
        <end position="460"/>
    </location>
</feature>
<feature type="region of interest" description="Disordered" evidence="1">
    <location>
        <begin position="298"/>
        <end position="336"/>
    </location>
</feature>
<organism evidence="2 3">
    <name type="scientific">Blattamonas nauphoetae</name>
    <dbReference type="NCBI Taxonomy" id="2049346"/>
    <lineage>
        <taxon>Eukaryota</taxon>
        <taxon>Metamonada</taxon>
        <taxon>Preaxostyla</taxon>
        <taxon>Oxymonadida</taxon>
        <taxon>Blattamonas</taxon>
    </lineage>
</organism>
<feature type="compositionally biased region" description="Low complexity" evidence="1">
    <location>
        <begin position="597"/>
        <end position="609"/>
    </location>
</feature>
<evidence type="ECO:0000313" key="3">
    <source>
        <dbReference type="Proteomes" id="UP001281761"/>
    </source>
</evidence>
<comment type="caution">
    <text evidence="2">The sequence shown here is derived from an EMBL/GenBank/DDBJ whole genome shotgun (WGS) entry which is preliminary data.</text>
</comment>
<gene>
    <name evidence="2" type="ORF">BLNAU_1407</name>
</gene>